<sequence>MSARVGHILVLIMFIQISITSSQKNSDLVALQALKHAWQGTPLSWNDGSDPCTGGWVGITCTNSRVTSIILSSTGLIGPLPGDIGEFTELVVLDLSYNTGLTGSLTEAIGNLAKLTNLILVGCKFNGPIPSSIGNLERLRYLSLNSNGFTGSIPASIGMLKNLYWLDLSDNQLTGTIPVSDGITPGLDMLTRTKHFHLGDNQLSGEIPLGLFNSNMTLFHLLFDHNRLTGEIPSTLGLVQSLEVVRLDSNSLSGDVPSNINNLTNVTEMYLSNNLLTGLIPNLTGMNRLNYLDLSNNSFSESDIPSWFSTLEALTTLKMHYTNLAGELPATLFSFPQLQNVDLSNNRINGSLDISPNPSRQLELVDLRTNRISDFRQRRQYTIGLILVDNPICMESGVTNAFCSLPTKTSAAYSTPWNNCTPPSCGSDLVASPNCQCAHPFVGLFSFKAPSFSTVTNATIYDSLHNLLMSFFKNASLPVDSLSLSNPSRNLEDYLVLRLQVFPSGQPNFNRTGIIGVAFALSNQSFKPAKTDFNTYTFNAENYNFFSDLETGVAKSNTSSTGIIIGSAIGGCVLVVLLVLAGMYALRQKGRAEKAVQHNQPFAQWDSTSASGSVPQLKGAKSFTFEELRKYTNNFSESSQIGAGGYGNVYKGSLPNGQLIAIKRARQGSTQGGLEFKTELELLSRVHHKNVVGLIGFCFDQGEQMLVYEFIVNGTLKDSLSGRSGIRLDWMRRLKIALGAARGLQYLHDLADPPIIHRDIKTNNILLDQRLVAKVADFGLSKPISDANRTHVTTQVKGTMGYMDPEYYMTQQLTEKSDVYSFGVVMLELITARNPIEKGRYIVREVKQMMDKNKELYNLHEILDPTIGLSNQLKGLEKFVDLSLRCVDEKGTQRPGMGEIVKELESIMTFVGLNPGSEPSSSAGYEGAGQDFSHPYSNDSLFAYSGGFLPPNLHPK</sequence>
<keyword evidence="22" id="KW-1185">Reference proteome</keyword>
<comment type="caution">
    <text evidence="21">The sequence shown here is derived from an EMBL/GenBank/DDBJ whole genome shotgun (WGS) entry which is preliminary data.</text>
</comment>
<keyword evidence="4" id="KW-0723">Serine/threonine-protein kinase</keyword>
<dbReference type="OrthoDB" id="2015206at2759"/>
<evidence type="ECO:0000256" key="10">
    <source>
        <dbReference type="ARBA" id="ARBA00022741"/>
    </source>
</evidence>
<dbReference type="AlphaFoldDB" id="A0A9K3J5M1"/>
<keyword evidence="10 17" id="KW-0547">Nucleotide-binding</keyword>
<dbReference type="InterPro" id="IPR001611">
    <property type="entry name" value="Leu-rich_rpt"/>
</dbReference>
<dbReference type="GO" id="GO:0004674">
    <property type="term" value="F:protein serine/threonine kinase activity"/>
    <property type="evidence" value="ECO:0007669"/>
    <property type="project" value="UniProtKB-KW"/>
</dbReference>
<feature type="transmembrane region" description="Helical" evidence="18">
    <location>
        <begin position="563"/>
        <end position="586"/>
    </location>
</feature>
<evidence type="ECO:0000256" key="7">
    <source>
        <dbReference type="ARBA" id="ARBA00022692"/>
    </source>
</evidence>
<dbReference type="EC" id="2.7.11.1" evidence="3"/>
<keyword evidence="6 21" id="KW-0808">Transferase</keyword>
<keyword evidence="8 19" id="KW-0732">Signal</keyword>
<dbReference type="Proteomes" id="UP000215914">
    <property type="component" value="Unassembled WGS sequence"/>
</dbReference>
<dbReference type="PANTHER" id="PTHR45974:SF287">
    <property type="entry name" value="CONCANAVALIN A-LIKE LECTIN_GLUCANASE DOMAIN-CONTAINING PROTEIN-RELATED"/>
    <property type="match status" value="1"/>
</dbReference>
<dbReference type="Gene3D" id="3.30.200.20">
    <property type="entry name" value="Phosphorylase Kinase, domain 1"/>
    <property type="match status" value="1"/>
</dbReference>
<reference evidence="21" key="2">
    <citation type="submission" date="2020-06" db="EMBL/GenBank/DDBJ databases">
        <title>Helianthus annuus Genome sequencing and assembly Release 2.</title>
        <authorList>
            <person name="Gouzy J."/>
            <person name="Langlade N."/>
            <person name="Munos S."/>
        </authorList>
    </citation>
    <scope>NUCLEOTIDE SEQUENCE</scope>
    <source>
        <tissue evidence="21">Leaves</tissue>
    </source>
</reference>
<evidence type="ECO:0000256" key="17">
    <source>
        <dbReference type="PROSITE-ProRule" id="PRU10141"/>
    </source>
</evidence>
<dbReference type="InterPro" id="IPR013210">
    <property type="entry name" value="LRR_N_plant-typ"/>
</dbReference>
<dbReference type="InterPro" id="IPR001245">
    <property type="entry name" value="Ser-Thr/Tyr_kinase_cat_dom"/>
</dbReference>
<evidence type="ECO:0000256" key="18">
    <source>
        <dbReference type="SAM" id="Phobius"/>
    </source>
</evidence>
<feature type="signal peptide" evidence="19">
    <location>
        <begin position="1"/>
        <end position="22"/>
    </location>
</feature>
<organism evidence="21 22">
    <name type="scientific">Helianthus annuus</name>
    <name type="common">Common sunflower</name>
    <dbReference type="NCBI Taxonomy" id="4232"/>
    <lineage>
        <taxon>Eukaryota</taxon>
        <taxon>Viridiplantae</taxon>
        <taxon>Streptophyta</taxon>
        <taxon>Embryophyta</taxon>
        <taxon>Tracheophyta</taxon>
        <taxon>Spermatophyta</taxon>
        <taxon>Magnoliopsida</taxon>
        <taxon>eudicotyledons</taxon>
        <taxon>Gunneridae</taxon>
        <taxon>Pentapetalae</taxon>
        <taxon>asterids</taxon>
        <taxon>campanulids</taxon>
        <taxon>Asterales</taxon>
        <taxon>Asteraceae</taxon>
        <taxon>Asteroideae</taxon>
        <taxon>Heliantheae alliance</taxon>
        <taxon>Heliantheae</taxon>
        <taxon>Helianthus</taxon>
    </lineage>
</organism>
<keyword evidence="13 18" id="KW-1133">Transmembrane helix</keyword>
<dbReference type="PROSITE" id="PS50011">
    <property type="entry name" value="PROTEIN_KINASE_DOM"/>
    <property type="match status" value="1"/>
</dbReference>
<dbReference type="GO" id="GO:0005524">
    <property type="term" value="F:ATP binding"/>
    <property type="evidence" value="ECO:0007669"/>
    <property type="project" value="UniProtKB-UniRule"/>
</dbReference>
<evidence type="ECO:0000256" key="19">
    <source>
        <dbReference type="SAM" id="SignalP"/>
    </source>
</evidence>
<comment type="similarity">
    <text evidence="2">Belongs to the protein kinase superfamily. Ser/Thr protein kinase family.</text>
</comment>
<keyword evidence="14 18" id="KW-0472">Membrane</keyword>
<evidence type="ECO:0000256" key="5">
    <source>
        <dbReference type="ARBA" id="ARBA00022614"/>
    </source>
</evidence>
<dbReference type="Pfam" id="PF13855">
    <property type="entry name" value="LRR_8"/>
    <property type="match status" value="1"/>
</dbReference>
<protein>
    <recommendedName>
        <fullName evidence="3">non-specific serine/threonine protein kinase</fullName>
        <ecNumber evidence="3">2.7.11.1</ecNumber>
    </recommendedName>
</protein>
<dbReference type="EMBL" id="MNCJ02000319">
    <property type="protein sequence ID" value="KAF5808831.1"/>
    <property type="molecule type" value="Genomic_DNA"/>
</dbReference>
<dbReference type="FunFam" id="1.10.510.10:FF:000453">
    <property type="entry name" value="LRR receptor-like serine/threonine-protein kinase HSL2"/>
    <property type="match status" value="1"/>
</dbReference>
<dbReference type="GO" id="GO:0016020">
    <property type="term" value="C:membrane"/>
    <property type="evidence" value="ECO:0007669"/>
    <property type="project" value="UniProtKB-SubCell"/>
</dbReference>
<gene>
    <name evidence="21" type="ORF">HanXRQr2_Chr04g0150061</name>
</gene>
<dbReference type="FunFam" id="3.80.10.10:FF:000363">
    <property type="entry name" value="Leucine-rich repeat family protein"/>
    <property type="match status" value="1"/>
</dbReference>
<dbReference type="Pfam" id="PF00560">
    <property type="entry name" value="LRR_1"/>
    <property type="match status" value="3"/>
</dbReference>
<evidence type="ECO:0000313" key="22">
    <source>
        <dbReference type="Proteomes" id="UP000215914"/>
    </source>
</evidence>
<keyword evidence="16" id="KW-0325">Glycoprotein</keyword>
<dbReference type="SUPFAM" id="SSF52058">
    <property type="entry name" value="L domain-like"/>
    <property type="match status" value="1"/>
</dbReference>
<dbReference type="CDD" id="cd14066">
    <property type="entry name" value="STKc_IRAK"/>
    <property type="match status" value="1"/>
</dbReference>
<evidence type="ECO:0000313" key="21">
    <source>
        <dbReference type="EMBL" id="KAF5808831.1"/>
    </source>
</evidence>
<evidence type="ECO:0000256" key="4">
    <source>
        <dbReference type="ARBA" id="ARBA00022527"/>
    </source>
</evidence>
<evidence type="ECO:0000256" key="12">
    <source>
        <dbReference type="ARBA" id="ARBA00022840"/>
    </source>
</evidence>
<keyword evidence="5" id="KW-0433">Leucine-rich repeat</keyword>
<evidence type="ECO:0000256" key="8">
    <source>
        <dbReference type="ARBA" id="ARBA00022729"/>
    </source>
</evidence>
<comment type="subcellular location">
    <subcellularLocation>
        <location evidence="1">Membrane</location>
        <topology evidence="1">Single-pass type I membrane protein</topology>
    </subcellularLocation>
</comment>
<dbReference type="PROSITE" id="PS00107">
    <property type="entry name" value="PROTEIN_KINASE_ATP"/>
    <property type="match status" value="1"/>
</dbReference>
<evidence type="ECO:0000256" key="16">
    <source>
        <dbReference type="ARBA" id="ARBA00023180"/>
    </source>
</evidence>
<proteinExistence type="inferred from homology"/>
<keyword evidence="9" id="KW-0677">Repeat</keyword>
<dbReference type="SMART" id="SM00220">
    <property type="entry name" value="S_TKc"/>
    <property type="match status" value="1"/>
</dbReference>
<keyword evidence="11" id="KW-0418">Kinase</keyword>
<evidence type="ECO:0000256" key="1">
    <source>
        <dbReference type="ARBA" id="ARBA00004479"/>
    </source>
</evidence>
<keyword evidence="12 17" id="KW-0067">ATP-binding</keyword>
<dbReference type="SUPFAM" id="SSF56112">
    <property type="entry name" value="Protein kinase-like (PK-like)"/>
    <property type="match status" value="1"/>
</dbReference>
<dbReference type="InterPro" id="IPR032675">
    <property type="entry name" value="LRR_dom_sf"/>
</dbReference>
<dbReference type="Gramene" id="mRNA:HanXRQr2_Chr04g0150061">
    <property type="protein sequence ID" value="mRNA:HanXRQr2_Chr04g0150061"/>
    <property type="gene ID" value="HanXRQr2_Chr04g0150061"/>
</dbReference>
<dbReference type="Pfam" id="PF07714">
    <property type="entry name" value="PK_Tyr_Ser-Thr"/>
    <property type="match status" value="1"/>
</dbReference>
<feature type="chain" id="PRO_5039918025" description="non-specific serine/threonine protein kinase" evidence="19">
    <location>
        <begin position="23"/>
        <end position="956"/>
    </location>
</feature>
<dbReference type="FunFam" id="3.80.10.10:FF:000542">
    <property type="entry name" value="Leucine-rich repeat protein kinase family protein"/>
    <property type="match status" value="1"/>
</dbReference>
<keyword evidence="7 18" id="KW-0812">Transmembrane</keyword>
<dbReference type="InterPro" id="IPR008271">
    <property type="entry name" value="Ser/Thr_kinase_AS"/>
</dbReference>
<reference evidence="21" key="1">
    <citation type="journal article" date="2017" name="Nature">
        <title>The sunflower genome provides insights into oil metabolism, flowering and Asterid evolution.</title>
        <authorList>
            <person name="Badouin H."/>
            <person name="Gouzy J."/>
            <person name="Grassa C.J."/>
            <person name="Murat F."/>
            <person name="Staton S.E."/>
            <person name="Cottret L."/>
            <person name="Lelandais-Briere C."/>
            <person name="Owens G.L."/>
            <person name="Carrere S."/>
            <person name="Mayjonade B."/>
            <person name="Legrand L."/>
            <person name="Gill N."/>
            <person name="Kane N.C."/>
            <person name="Bowers J.E."/>
            <person name="Hubner S."/>
            <person name="Bellec A."/>
            <person name="Berard A."/>
            <person name="Berges H."/>
            <person name="Blanchet N."/>
            <person name="Boniface M.C."/>
            <person name="Brunel D."/>
            <person name="Catrice O."/>
            <person name="Chaidir N."/>
            <person name="Claudel C."/>
            <person name="Donnadieu C."/>
            <person name="Faraut T."/>
            <person name="Fievet G."/>
            <person name="Helmstetter N."/>
            <person name="King M."/>
            <person name="Knapp S.J."/>
            <person name="Lai Z."/>
            <person name="Le Paslier M.C."/>
            <person name="Lippi Y."/>
            <person name="Lorenzon L."/>
            <person name="Mandel J.R."/>
            <person name="Marage G."/>
            <person name="Marchand G."/>
            <person name="Marquand E."/>
            <person name="Bret-Mestries E."/>
            <person name="Morien E."/>
            <person name="Nambeesan S."/>
            <person name="Nguyen T."/>
            <person name="Pegot-Espagnet P."/>
            <person name="Pouilly N."/>
            <person name="Raftis F."/>
            <person name="Sallet E."/>
            <person name="Schiex T."/>
            <person name="Thomas J."/>
            <person name="Vandecasteele C."/>
            <person name="Vares D."/>
            <person name="Vear F."/>
            <person name="Vautrin S."/>
            <person name="Crespi M."/>
            <person name="Mangin B."/>
            <person name="Burke J.M."/>
            <person name="Salse J."/>
            <person name="Munos S."/>
            <person name="Vincourt P."/>
            <person name="Rieseberg L.H."/>
            <person name="Langlade N.B."/>
        </authorList>
    </citation>
    <scope>NUCLEOTIDE SEQUENCE</scope>
    <source>
        <tissue evidence="21">Leaves</tissue>
    </source>
</reference>
<evidence type="ECO:0000256" key="3">
    <source>
        <dbReference type="ARBA" id="ARBA00012513"/>
    </source>
</evidence>
<evidence type="ECO:0000256" key="2">
    <source>
        <dbReference type="ARBA" id="ARBA00008684"/>
    </source>
</evidence>
<dbReference type="Gene3D" id="3.80.10.10">
    <property type="entry name" value="Ribonuclease Inhibitor"/>
    <property type="match status" value="3"/>
</dbReference>
<dbReference type="Pfam" id="PF08263">
    <property type="entry name" value="LRRNT_2"/>
    <property type="match status" value="1"/>
</dbReference>
<accession>A0A9K3J5M1</accession>
<dbReference type="InterPro" id="IPR011009">
    <property type="entry name" value="Kinase-like_dom_sf"/>
</dbReference>
<evidence type="ECO:0000256" key="9">
    <source>
        <dbReference type="ARBA" id="ARBA00022737"/>
    </source>
</evidence>
<feature type="domain" description="Protein kinase" evidence="20">
    <location>
        <begin position="635"/>
        <end position="911"/>
    </location>
</feature>
<dbReference type="PANTHER" id="PTHR45974">
    <property type="entry name" value="RECEPTOR-LIKE PROTEIN 55"/>
    <property type="match status" value="1"/>
</dbReference>
<evidence type="ECO:0000256" key="15">
    <source>
        <dbReference type="ARBA" id="ARBA00023170"/>
    </source>
</evidence>
<feature type="binding site" evidence="17">
    <location>
        <position position="663"/>
    </location>
    <ligand>
        <name>ATP</name>
        <dbReference type="ChEBI" id="CHEBI:30616"/>
    </ligand>
</feature>
<evidence type="ECO:0000256" key="11">
    <source>
        <dbReference type="ARBA" id="ARBA00022777"/>
    </source>
</evidence>
<dbReference type="PROSITE" id="PS00108">
    <property type="entry name" value="PROTEIN_KINASE_ST"/>
    <property type="match status" value="1"/>
</dbReference>
<evidence type="ECO:0000259" key="20">
    <source>
        <dbReference type="PROSITE" id="PS50011"/>
    </source>
</evidence>
<dbReference type="InterPro" id="IPR017441">
    <property type="entry name" value="Protein_kinase_ATP_BS"/>
</dbReference>
<dbReference type="Gene3D" id="1.10.510.10">
    <property type="entry name" value="Transferase(Phosphotransferase) domain 1"/>
    <property type="match status" value="1"/>
</dbReference>
<evidence type="ECO:0000256" key="13">
    <source>
        <dbReference type="ARBA" id="ARBA00022989"/>
    </source>
</evidence>
<dbReference type="FunFam" id="3.30.200.20:FF:000328">
    <property type="entry name" value="Leucine-rich repeat protein kinase family protein"/>
    <property type="match status" value="1"/>
</dbReference>
<dbReference type="InterPro" id="IPR000719">
    <property type="entry name" value="Prot_kinase_dom"/>
</dbReference>
<evidence type="ECO:0000256" key="6">
    <source>
        <dbReference type="ARBA" id="ARBA00022679"/>
    </source>
</evidence>
<evidence type="ECO:0000256" key="14">
    <source>
        <dbReference type="ARBA" id="ARBA00023136"/>
    </source>
</evidence>
<keyword evidence="15" id="KW-0675">Receptor</keyword>
<name>A0A9K3J5M1_HELAN</name>